<comment type="caution">
    <text evidence="2">The sequence shown here is derived from an EMBL/GenBank/DDBJ whole genome shotgun (WGS) entry which is preliminary data.</text>
</comment>
<keyword evidence="1" id="KW-1133">Transmembrane helix</keyword>
<dbReference type="AlphaFoldDB" id="A0A5S3WS54"/>
<name>A0A5S3WS54_9GAMM</name>
<evidence type="ECO:0000313" key="2">
    <source>
        <dbReference type="EMBL" id="TMP31033.1"/>
    </source>
</evidence>
<evidence type="ECO:0000256" key="1">
    <source>
        <dbReference type="SAM" id="Phobius"/>
    </source>
</evidence>
<dbReference type="Proteomes" id="UP000306719">
    <property type="component" value="Unassembled WGS sequence"/>
</dbReference>
<proteinExistence type="predicted"/>
<evidence type="ECO:0000313" key="3">
    <source>
        <dbReference type="Proteomes" id="UP000306719"/>
    </source>
</evidence>
<reference evidence="2 3" key="1">
    <citation type="submission" date="2018-01" db="EMBL/GenBank/DDBJ databases">
        <authorList>
            <person name="Paulsen S."/>
            <person name="Gram L.K."/>
        </authorList>
    </citation>
    <scope>NUCLEOTIDE SEQUENCE [LARGE SCALE GENOMIC DNA]</scope>
    <source>
        <strain evidence="2 3">S2599</strain>
    </source>
</reference>
<dbReference type="EMBL" id="PNCJ01000056">
    <property type="protein sequence ID" value="TMP31033.1"/>
    <property type="molecule type" value="Genomic_DNA"/>
</dbReference>
<keyword evidence="1" id="KW-0472">Membrane</keyword>
<protein>
    <submittedName>
        <fullName evidence="2">Uncharacterized protein</fullName>
    </submittedName>
</protein>
<sequence length="91" mass="10139">MNSLKISDARTEGGKRLRTLFHTINVGVVSYVFIILSSKIAIAFGVDPNGPIKEYSGDLMLAVFGCALVLFIPLYTLSFKILLWIFQCLRI</sequence>
<gene>
    <name evidence="2" type="ORF">CWB98_22765</name>
</gene>
<reference evidence="3" key="2">
    <citation type="submission" date="2019-06" db="EMBL/GenBank/DDBJ databases">
        <title>Co-occurence of chitin degradation, pigmentation and bioactivity in marine Pseudoalteromonas.</title>
        <authorList>
            <person name="Sonnenschein E.C."/>
            <person name="Bech P.K."/>
        </authorList>
    </citation>
    <scope>NUCLEOTIDE SEQUENCE [LARGE SCALE GENOMIC DNA]</scope>
    <source>
        <strain evidence="3">S2599</strain>
    </source>
</reference>
<feature type="transmembrane region" description="Helical" evidence="1">
    <location>
        <begin position="62"/>
        <end position="86"/>
    </location>
</feature>
<accession>A0A5S3WS54</accession>
<feature type="transmembrane region" description="Helical" evidence="1">
    <location>
        <begin position="20"/>
        <end position="42"/>
    </location>
</feature>
<organism evidence="2 3">
    <name type="scientific">Pseudoalteromonas rubra</name>
    <dbReference type="NCBI Taxonomy" id="43658"/>
    <lineage>
        <taxon>Bacteria</taxon>
        <taxon>Pseudomonadati</taxon>
        <taxon>Pseudomonadota</taxon>
        <taxon>Gammaproteobacteria</taxon>
        <taxon>Alteromonadales</taxon>
        <taxon>Pseudoalteromonadaceae</taxon>
        <taxon>Pseudoalteromonas</taxon>
    </lineage>
</organism>
<keyword evidence="1" id="KW-0812">Transmembrane</keyword>